<dbReference type="KEGG" id="dfg:B0537_13700"/>
<reference evidence="1 2" key="1">
    <citation type="journal article" date="2016" name="Int. J. Syst. Evol. Microbiol.">
        <title>Desulfotomaculum ferrireducens sp. nov., a moderately thermophilic sulfate-reducing and dissimilatory Fe(III)-reducing bacterium isolated from compost.</title>
        <authorList>
            <person name="Yang G."/>
            <person name="Guo J."/>
            <person name="Zhuang L."/>
            <person name="Yuan Y."/>
            <person name="Zhou S."/>
        </authorList>
    </citation>
    <scope>NUCLEOTIDE SEQUENCE [LARGE SCALE GENOMIC DNA]</scope>
    <source>
        <strain evidence="1 2">GSS09</strain>
    </source>
</reference>
<accession>A0A1S6IZ37</accession>
<protein>
    <submittedName>
        <fullName evidence="1">Uncharacterized protein</fullName>
    </submittedName>
</protein>
<dbReference type="RefSeq" id="WP_077715075.1">
    <property type="nucleotide sequence ID" value="NZ_CP019698.1"/>
</dbReference>
<dbReference type="AlphaFoldDB" id="A0A1S6IZ37"/>
<gene>
    <name evidence="1" type="ORF">B0537_13700</name>
</gene>
<dbReference type="OrthoDB" id="1786967at2"/>
<organism evidence="1 2">
    <name type="scientific">Desulforamulus ferrireducens</name>
    <dbReference type="NCBI Taxonomy" id="1833852"/>
    <lineage>
        <taxon>Bacteria</taxon>
        <taxon>Bacillati</taxon>
        <taxon>Bacillota</taxon>
        <taxon>Clostridia</taxon>
        <taxon>Eubacteriales</taxon>
        <taxon>Peptococcaceae</taxon>
        <taxon>Desulforamulus</taxon>
    </lineage>
</organism>
<keyword evidence="2" id="KW-1185">Reference proteome</keyword>
<sequence>MYCQLDQVKDVLDIAQAVRNALLREQPHNPKLLGCQRQACSVILGLLLWKEYDAFGQVGVIKQDGKEHRHHWVEVYLEGEAFVLDVTLSQWSEAVPEVVFLLKEEAAEEYGYGPSEDSDWQPQDAEESLWESVLQQLQIHQPVDEVLTEIAELVL</sequence>
<evidence type="ECO:0000313" key="2">
    <source>
        <dbReference type="Proteomes" id="UP000189464"/>
    </source>
</evidence>
<dbReference type="EMBL" id="CP019698">
    <property type="protein sequence ID" value="AQS60033.1"/>
    <property type="molecule type" value="Genomic_DNA"/>
</dbReference>
<evidence type="ECO:0000313" key="1">
    <source>
        <dbReference type="EMBL" id="AQS60033.1"/>
    </source>
</evidence>
<name>A0A1S6IZ37_9FIRM</name>
<proteinExistence type="predicted"/>
<dbReference type="Proteomes" id="UP000189464">
    <property type="component" value="Chromosome"/>
</dbReference>